<evidence type="ECO:0000313" key="3">
    <source>
        <dbReference type="Proteomes" id="UP001595075"/>
    </source>
</evidence>
<accession>A0ABR4CUN5</accession>
<feature type="region of interest" description="Disordered" evidence="1">
    <location>
        <begin position="264"/>
        <end position="291"/>
    </location>
</feature>
<feature type="compositionally biased region" description="Polar residues" evidence="1">
    <location>
        <begin position="345"/>
        <end position="363"/>
    </location>
</feature>
<evidence type="ECO:0000256" key="1">
    <source>
        <dbReference type="SAM" id="MobiDB-lite"/>
    </source>
</evidence>
<evidence type="ECO:0000313" key="2">
    <source>
        <dbReference type="EMBL" id="KAL2073483.1"/>
    </source>
</evidence>
<reference evidence="2 3" key="1">
    <citation type="journal article" date="2024" name="Commun. Biol.">
        <title>Comparative genomic analysis of thermophilic fungi reveals convergent evolutionary adaptations and gene losses.</title>
        <authorList>
            <person name="Steindorff A.S."/>
            <person name="Aguilar-Pontes M.V."/>
            <person name="Robinson A.J."/>
            <person name="Andreopoulos B."/>
            <person name="LaButti K."/>
            <person name="Kuo A."/>
            <person name="Mondo S."/>
            <person name="Riley R."/>
            <person name="Otillar R."/>
            <person name="Haridas S."/>
            <person name="Lipzen A."/>
            <person name="Grimwood J."/>
            <person name="Schmutz J."/>
            <person name="Clum A."/>
            <person name="Reid I.D."/>
            <person name="Moisan M.C."/>
            <person name="Butler G."/>
            <person name="Nguyen T.T.M."/>
            <person name="Dewar K."/>
            <person name="Conant G."/>
            <person name="Drula E."/>
            <person name="Henrissat B."/>
            <person name="Hansel C."/>
            <person name="Singer S."/>
            <person name="Hutchinson M.I."/>
            <person name="de Vries R.P."/>
            <person name="Natvig D.O."/>
            <person name="Powell A.J."/>
            <person name="Tsang A."/>
            <person name="Grigoriev I.V."/>
        </authorList>
    </citation>
    <scope>NUCLEOTIDE SEQUENCE [LARGE SCALE GENOMIC DNA]</scope>
    <source>
        <strain evidence="2 3">CBS 494.80</strain>
    </source>
</reference>
<dbReference type="EMBL" id="JAZHXI010000003">
    <property type="protein sequence ID" value="KAL2073483.1"/>
    <property type="molecule type" value="Genomic_DNA"/>
</dbReference>
<sequence length="363" mass="37691">MMSYAIKEPSCSGSSQVSDPPELEPAQHLDLLRQRDGIPIDQYGAFRVLQKPYPSKPIKPDSTTSTTNINISKLLYRWRYPGKSTGKSPGRSFALSPTTKALSAHFDIGGRLGPRVPITLFSEPIGTKDLAEFSIPGLATTAPQIVVEVFGSVTAAADVDISWGLDVKIPDGASITVENPESGNPSLTFLNFVGGVIGAALRNDIIFNQIKSVDKDLPNETFPLPELDQCLAWKSNSNGIGSFSSLGTQVRAVPTTTVGNAITTAHSTNTGSSAGAASKTGTVAGSASSSLPAPLGSGKSILRVATDIASLPPASPSGSKNPLIRTAIATVPTTPTSLPGLWNPPTRTSSQSPSLASVTAAQK</sequence>
<feature type="region of interest" description="Disordered" evidence="1">
    <location>
        <begin position="1"/>
        <end position="23"/>
    </location>
</feature>
<dbReference type="Proteomes" id="UP001595075">
    <property type="component" value="Unassembled WGS sequence"/>
</dbReference>
<name>A0ABR4CUN5_9HELO</name>
<gene>
    <name evidence="2" type="ORF">VTL71DRAFT_10809</name>
</gene>
<organism evidence="2 3">
    <name type="scientific">Oculimacula yallundae</name>
    <dbReference type="NCBI Taxonomy" id="86028"/>
    <lineage>
        <taxon>Eukaryota</taxon>
        <taxon>Fungi</taxon>
        <taxon>Dikarya</taxon>
        <taxon>Ascomycota</taxon>
        <taxon>Pezizomycotina</taxon>
        <taxon>Leotiomycetes</taxon>
        <taxon>Helotiales</taxon>
        <taxon>Ploettnerulaceae</taxon>
        <taxon>Oculimacula</taxon>
    </lineage>
</organism>
<feature type="region of interest" description="Disordered" evidence="1">
    <location>
        <begin position="332"/>
        <end position="363"/>
    </location>
</feature>
<comment type="caution">
    <text evidence="2">The sequence shown here is derived from an EMBL/GenBank/DDBJ whole genome shotgun (WGS) entry which is preliminary data.</text>
</comment>
<keyword evidence="3" id="KW-1185">Reference proteome</keyword>
<protein>
    <submittedName>
        <fullName evidence="2">Uncharacterized protein</fullName>
    </submittedName>
</protein>
<proteinExistence type="predicted"/>